<reference evidence="7 8" key="1">
    <citation type="submission" date="2019-09" db="EMBL/GenBank/DDBJ databases">
        <title>Distinct polysaccharide growth profiles of human intestinal Prevotella copri isolates.</title>
        <authorList>
            <person name="Fehlner-Peach H."/>
            <person name="Magnabosco C."/>
            <person name="Raghavan V."/>
            <person name="Scher J.U."/>
            <person name="Tett A."/>
            <person name="Cox L.M."/>
            <person name="Gottsegen C."/>
            <person name="Watters A."/>
            <person name="Wiltshire- Gordon J.D."/>
            <person name="Segata N."/>
            <person name="Bonneau R."/>
            <person name="Littman D.R."/>
        </authorList>
    </citation>
    <scope>NUCLEOTIDE SEQUENCE [LARGE SCALE GENOMIC DNA]</scope>
    <source>
        <strain evidence="8">iA622</strain>
    </source>
</reference>
<feature type="domain" description="PPIase FKBP-type" evidence="6">
    <location>
        <begin position="110"/>
        <end position="209"/>
    </location>
</feature>
<dbReference type="PROSITE" id="PS51257">
    <property type="entry name" value="PROKAR_LIPOPROTEIN"/>
    <property type="match status" value="1"/>
</dbReference>
<name>A0A6G1U0I1_9BACT</name>
<comment type="catalytic activity">
    <reaction evidence="1 3 4">
        <text>[protein]-peptidylproline (omega=180) = [protein]-peptidylproline (omega=0)</text>
        <dbReference type="Rhea" id="RHEA:16237"/>
        <dbReference type="Rhea" id="RHEA-COMP:10747"/>
        <dbReference type="Rhea" id="RHEA-COMP:10748"/>
        <dbReference type="ChEBI" id="CHEBI:83833"/>
        <dbReference type="ChEBI" id="CHEBI:83834"/>
        <dbReference type="EC" id="5.2.1.8"/>
    </reaction>
</comment>
<evidence type="ECO:0000259" key="6">
    <source>
        <dbReference type="PROSITE" id="PS50059"/>
    </source>
</evidence>
<dbReference type="Proteomes" id="UP000480425">
    <property type="component" value="Unassembled WGS sequence"/>
</dbReference>
<evidence type="ECO:0000256" key="4">
    <source>
        <dbReference type="RuleBase" id="RU003915"/>
    </source>
</evidence>
<dbReference type="SUPFAM" id="SSF54534">
    <property type="entry name" value="FKBP-like"/>
    <property type="match status" value="1"/>
</dbReference>
<dbReference type="InterPro" id="IPR001179">
    <property type="entry name" value="PPIase_FKBP_dom"/>
</dbReference>
<feature type="signal peptide" evidence="5">
    <location>
        <begin position="1"/>
        <end position="23"/>
    </location>
</feature>
<dbReference type="EMBL" id="VZCB01000060">
    <property type="protein sequence ID" value="MQN80916.1"/>
    <property type="molecule type" value="Genomic_DNA"/>
</dbReference>
<proteinExistence type="inferred from homology"/>
<feature type="chain" id="PRO_5026353927" description="Peptidyl-prolyl cis-trans isomerase" evidence="5">
    <location>
        <begin position="24"/>
        <end position="233"/>
    </location>
</feature>
<keyword evidence="5" id="KW-0732">Signal</keyword>
<gene>
    <name evidence="7" type="ORF">F7D73_08115</name>
</gene>
<dbReference type="RefSeq" id="WP_153123732.1">
    <property type="nucleotide sequence ID" value="NZ_CP152352.1"/>
</dbReference>
<dbReference type="GO" id="GO:0003755">
    <property type="term" value="F:peptidyl-prolyl cis-trans isomerase activity"/>
    <property type="evidence" value="ECO:0007669"/>
    <property type="project" value="UniProtKB-UniRule"/>
</dbReference>
<keyword evidence="2 3" id="KW-0697">Rotamase</keyword>
<dbReference type="Pfam" id="PF00254">
    <property type="entry name" value="FKBP_C"/>
    <property type="match status" value="1"/>
</dbReference>
<dbReference type="OrthoDB" id="9814548at2"/>
<accession>A0A6G1U0I1</accession>
<evidence type="ECO:0000256" key="1">
    <source>
        <dbReference type="ARBA" id="ARBA00000971"/>
    </source>
</evidence>
<organism evidence="7 8">
    <name type="scientific">Segatella copri</name>
    <dbReference type="NCBI Taxonomy" id="165179"/>
    <lineage>
        <taxon>Bacteria</taxon>
        <taxon>Pseudomonadati</taxon>
        <taxon>Bacteroidota</taxon>
        <taxon>Bacteroidia</taxon>
        <taxon>Bacteroidales</taxon>
        <taxon>Prevotellaceae</taxon>
        <taxon>Segatella</taxon>
    </lineage>
</organism>
<sequence length="233" mass="26173">MKLRISKYLFLLMMAVFALSSCSEDDNTVDEYANWQERNEKAFADTLAYARQQIANGSDEWKVILNWSLQNQTPNKDANGNTVSLTYKDVDYIVVHVLDKGKGSGCPMYTDSVKVSYRGRMLGTDTYPAGYVFDKTFDGTYDKTTAQVATYAVNGLVDGFTTALLNMHIGDRWMVYMPYQLAYGTTQSSSSTIPAYSMLRFEIVLDSYYRIGQVVPGSRAVEAGKKQGTWITE</sequence>
<evidence type="ECO:0000313" key="8">
    <source>
        <dbReference type="Proteomes" id="UP000480425"/>
    </source>
</evidence>
<evidence type="ECO:0000256" key="5">
    <source>
        <dbReference type="SAM" id="SignalP"/>
    </source>
</evidence>
<protein>
    <recommendedName>
        <fullName evidence="4">Peptidyl-prolyl cis-trans isomerase</fullName>
        <ecNumber evidence="4">5.2.1.8</ecNumber>
    </recommendedName>
</protein>
<dbReference type="EC" id="5.2.1.8" evidence="4"/>
<comment type="similarity">
    <text evidence="4">Belongs to the FKBP-type PPIase family.</text>
</comment>
<dbReference type="Gene3D" id="3.10.50.40">
    <property type="match status" value="1"/>
</dbReference>
<keyword evidence="3 4" id="KW-0413">Isomerase</keyword>
<evidence type="ECO:0000313" key="7">
    <source>
        <dbReference type="EMBL" id="MQN80916.1"/>
    </source>
</evidence>
<comment type="caution">
    <text evidence="7">The sequence shown here is derived from an EMBL/GenBank/DDBJ whole genome shotgun (WGS) entry which is preliminary data.</text>
</comment>
<dbReference type="PROSITE" id="PS50059">
    <property type="entry name" value="FKBP_PPIASE"/>
    <property type="match status" value="1"/>
</dbReference>
<evidence type="ECO:0000256" key="3">
    <source>
        <dbReference type="PROSITE-ProRule" id="PRU00277"/>
    </source>
</evidence>
<dbReference type="InterPro" id="IPR046357">
    <property type="entry name" value="PPIase_dom_sf"/>
</dbReference>
<evidence type="ECO:0000256" key="2">
    <source>
        <dbReference type="ARBA" id="ARBA00023110"/>
    </source>
</evidence>
<dbReference type="AlphaFoldDB" id="A0A6G1U0I1"/>